<protein>
    <recommendedName>
        <fullName evidence="1">Glycosyltransferase 2-like domain-containing protein</fullName>
    </recommendedName>
</protein>
<evidence type="ECO:0000313" key="3">
    <source>
        <dbReference type="Proteomes" id="UP000226712"/>
    </source>
</evidence>
<dbReference type="CDD" id="cd04179">
    <property type="entry name" value="DPM_DPG-synthase_like"/>
    <property type="match status" value="1"/>
</dbReference>
<dbReference type="EMBL" id="NZBD01000013">
    <property type="protein sequence ID" value="MAG18205.1"/>
    <property type="molecule type" value="Genomic_DNA"/>
</dbReference>
<dbReference type="FunFam" id="3.90.550.10:FF:000129">
    <property type="entry name" value="Glycosyltransferase family 2 protein"/>
    <property type="match status" value="1"/>
</dbReference>
<dbReference type="PANTHER" id="PTHR48090:SF7">
    <property type="entry name" value="RFBJ PROTEIN"/>
    <property type="match status" value="1"/>
</dbReference>
<dbReference type="InterPro" id="IPR029044">
    <property type="entry name" value="Nucleotide-diphossugar_trans"/>
</dbReference>
<dbReference type="PANTHER" id="PTHR48090">
    <property type="entry name" value="UNDECAPRENYL-PHOSPHATE 4-DEOXY-4-FORMAMIDO-L-ARABINOSE TRANSFERASE-RELATED"/>
    <property type="match status" value="1"/>
</dbReference>
<evidence type="ECO:0000313" key="2">
    <source>
        <dbReference type="EMBL" id="MAG18205.1"/>
    </source>
</evidence>
<dbReference type="Pfam" id="PF00535">
    <property type="entry name" value="Glycos_transf_2"/>
    <property type="match status" value="1"/>
</dbReference>
<dbReference type="InterPro" id="IPR001173">
    <property type="entry name" value="Glyco_trans_2-like"/>
</dbReference>
<dbReference type="SUPFAM" id="SSF53448">
    <property type="entry name" value="Nucleotide-diphospho-sugar transferases"/>
    <property type="match status" value="1"/>
</dbReference>
<dbReference type="Proteomes" id="UP000226712">
    <property type="component" value="Unassembled WGS sequence"/>
</dbReference>
<organism evidence="2 3">
    <name type="scientific">Candidatus Iainarchaeum sp</name>
    <dbReference type="NCBI Taxonomy" id="3101447"/>
    <lineage>
        <taxon>Archaea</taxon>
        <taxon>Candidatus Iainarchaeota</taxon>
        <taxon>Candidatus Iainarchaeia</taxon>
        <taxon>Candidatus Iainarchaeales</taxon>
        <taxon>Candidatus Iainarchaeaceae</taxon>
        <taxon>Candidatus Iainarchaeum</taxon>
    </lineage>
</organism>
<dbReference type="InterPro" id="IPR050256">
    <property type="entry name" value="Glycosyltransferase_2"/>
</dbReference>
<dbReference type="Gene3D" id="3.90.550.10">
    <property type="entry name" value="Spore Coat Polysaccharide Biosynthesis Protein SpsA, Chain A"/>
    <property type="match status" value="1"/>
</dbReference>
<gene>
    <name evidence="2" type="ORF">CL944_01890</name>
</gene>
<dbReference type="AlphaFoldDB" id="A0A2D6LPV1"/>
<comment type="caution">
    <text evidence="2">The sequence shown here is derived from an EMBL/GenBank/DDBJ whole genome shotgun (WGS) entry which is preliminary data.</text>
</comment>
<evidence type="ECO:0000259" key="1">
    <source>
        <dbReference type="Pfam" id="PF00535"/>
    </source>
</evidence>
<name>A0A2D6LPV1_9ARCH</name>
<feature type="domain" description="Glycosyltransferase 2-like" evidence="1">
    <location>
        <begin position="5"/>
        <end position="164"/>
    </location>
</feature>
<sequence>MPNISVVMPCLNEEKSIKTCIEKIQKVFKNNKISGEIIVSDNASTDSSVKIAKDLGVKVVNQSIKGYGAAYLQGLKSAKGNYIIIADSDNTYDFLEMPKFIQALDNGYDFVIGSRFKGKMQKGSMKPLHKYIGNPFLNFIFNILYKTNFSDTHSGFRAFTKKGINNLDLKQQGMEFALEMIVKVSKANLKSTEIPVNYYVREGHSKLSSFKDGTRHLSFMLGEWLK</sequence>
<reference evidence="3" key="1">
    <citation type="submission" date="2017-09" db="EMBL/GenBank/DDBJ databases">
        <title>The Reconstruction of 2,631 Draft Metagenome-Assembled Genomes from the Global Oceans.</title>
        <authorList>
            <person name="Tully B.J."/>
            <person name="Graham E.D."/>
            <person name="Heidelberg J.F."/>
        </authorList>
    </citation>
    <scope>NUCLEOTIDE SEQUENCE [LARGE SCALE GENOMIC DNA]</scope>
</reference>
<accession>A0A2D6LPV1</accession>
<proteinExistence type="predicted"/>